<feature type="non-terminal residue" evidence="2">
    <location>
        <position position="1"/>
    </location>
</feature>
<evidence type="ECO:0000259" key="1">
    <source>
        <dbReference type="PROSITE" id="PS51746"/>
    </source>
</evidence>
<proteinExistence type="predicted"/>
<dbReference type="InterPro" id="IPR015655">
    <property type="entry name" value="PP2C"/>
</dbReference>
<dbReference type="Gene3D" id="3.60.40.10">
    <property type="entry name" value="PPM-type phosphatase domain"/>
    <property type="match status" value="1"/>
</dbReference>
<organism evidence="2 3">
    <name type="scientific">Aphanomyces astaci</name>
    <name type="common">Crayfish plague agent</name>
    <dbReference type="NCBI Taxonomy" id="112090"/>
    <lineage>
        <taxon>Eukaryota</taxon>
        <taxon>Sar</taxon>
        <taxon>Stramenopiles</taxon>
        <taxon>Oomycota</taxon>
        <taxon>Saprolegniomycetes</taxon>
        <taxon>Saprolegniales</taxon>
        <taxon>Verrucalvaceae</taxon>
        <taxon>Aphanomyces</taxon>
    </lineage>
</organism>
<dbReference type="GO" id="GO:0004722">
    <property type="term" value="F:protein serine/threonine phosphatase activity"/>
    <property type="evidence" value="ECO:0007669"/>
    <property type="project" value="InterPro"/>
</dbReference>
<feature type="domain" description="PPM-type phosphatase" evidence="1">
    <location>
        <begin position="19"/>
        <end position="358"/>
    </location>
</feature>
<evidence type="ECO:0000313" key="2">
    <source>
        <dbReference type="EMBL" id="KAF0727734.1"/>
    </source>
</evidence>
<comment type="caution">
    <text evidence="2">The sequence shown here is derived from an EMBL/GenBank/DDBJ whole genome shotgun (WGS) entry which is preliminary data.</text>
</comment>
<dbReference type="InterPro" id="IPR036457">
    <property type="entry name" value="PPM-type-like_dom_sf"/>
</dbReference>
<evidence type="ECO:0000313" key="3">
    <source>
        <dbReference type="Proteomes" id="UP000469452"/>
    </source>
</evidence>
<dbReference type="VEuPathDB" id="FungiDB:H257_10684"/>
<dbReference type="SUPFAM" id="SSF81606">
    <property type="entry name" value="PP2C-like"/>
    <property type="match status" value="1"/>
</dbReference>
<accession>A0A6A4ZX72</accession>
<gene>
    <name evidence="2" type="ORF">AaE_009508</name>
</gene>
<dbReference type="PANTHER" id="PTHR47992">
    <property type="entry name" value="PROTEIN PHOSPHATASE"/>
    <property type="match status" value="1"/>
</dbReference>
<sequence length="368" mass="39555">LLFQIQTVGRAANSMSVLPYGIATEKGPKQSQEVRYMTPDDAYFIGAFRGDRLTLNGFTGPSSSSMDEYAGCFGVFDGHGGDRASRYCAEFAFPKIRANLATLQQCKVASSGSTDPLADTDDAVLPHVLRQSILDLVSYRYPSSSMVDAEFCDRSGANLRFGKASGNTKYPLCGIEDGSTLVLAMIRRHKLYVVNVGDSRAVLCHVAPSGTYKATALTTDHKPDLPAERARIQANGGTITGLVCGHKPPEFALHMWPFNRLVDVPRVDGVLSMTRAMGDVTMKPPLSAEPDVVVHALDAISDKFLILASDGLWDVVSNKKAAKVALSSPSAQAAAAALCKLAMKRGTHDNVTVLVVDLARFMHTTKLE</sequence>
<name>A0A6A4ZX72_APHAT</name>
<dbReference type="PROSITE" id="PS51746">
    <property type="entry name" value="PPM_2"/>
    <property type="match status" value="1"/>
</dbReference>
<dbReference type="InterPro" id="IPR001932">
    <property type="entry name" value="PPM-type_phosphatase-like_dom"/>
</dbReference>
<dbReference type="EMBL" id="VJMI01015468">
    <property type="protein sequence ID" value="KAF0727734.1"/>
    <property type="molecule type" value="Genomic_DNA"/>
</dbReference>
<dbReference type="SMART" id="SM00332">
    <property type="entry name" value="PP2Cc"/>
    <property type="match status" value="1"/>
</dbReference>
<dbReference type="AlphaFoldDB" id="A0A6A4ZX72"/>
<reference evidence="2 3" key="1">
    <citation type="submission" date="2019-06" db="EMBL/GenBank/DDBJ databases">
        <title>Genomics analysis of Aphanomyces spp. identifies a new class of oomycete effector associated with host adaptation.</title>
        <authorList>
            <person name="Gaulin E."/>
        </authorList>
    </citation>
    <scope>NUCLEOTIDE SEQUENCE [LARGE SCALE GENOMIC DNA]</scope>
    <source>
        <strain evidence="2 3">E</strain>
    </source>
</reference>
<dbReference type="Pfam" id="PF00481">
    <property type="entry name" value="PP2C"/>
    <property type="match status" value="1"/>
</dbReference>
<dbReference type="CDD" id="cd00143">
    <property type="entry name" value="PP2Cc"/>
    <property type="match status" value="1"/>
</dbReference>
<protein>
    <recommendedName>
        <fullName evidence="1">PPM-type phosphatase domain-containing protein</fullName>
    </recommendedName>
</protein>
<dbReference type="Proteomes" id="UP000469452">
    <property type="component" value="Unassembled WGS sequence"/>
</dbReference>